<name>A0A392VCN4_9FABA</name>
<feature type="compositionally biased region" description="Polar residues" evidence="1">
    <location>
        <begin position="17"/>
        <end position="29"/>
    </location>
</feature>
<reference evidence="2 3" key="1">
    <citation type="journal article" date="2018" name="Front. Plant Sci.">
        <title>Red Clover (Trifolium pratense) and Zigzag Clover (T. medium) - A Picture of Genomic Similarities and Differences.</title>
        <authorList>
            <person name="Dluhosova J."/>
            <person name="Istvanek J."/>
            <person name="Nedelnik J."/>
            <person name="Repkova J."/>
        </authorList>
    </citation>
    <scope>NUCLEOTIDE SEQUENCE [LARGE SCALE GENOMIC DNA]</scope>
    <source>
        <strain evidence="3">cv. 10/8</strain>
        <tissue evidence="2">Leaf</tissue>
    </source>
</reference>
<proteinExistence type="predicted"/>
<sequence>MSAMTEKQRPITEDKANTSNAISPSNTGLPVSLLLPPGTVLDVAKETLARSAAT</sequence>
<comment type="caution">
    <text evidence="2">The sequence shown here is derived from an EMBL/GenBank/DDBJ whole genome shotgun (WGS) entry which is preliminary data.</text>
</comment>
<organism evidence="2 3">
    <name type="scientific">Trifolium medium</name>
    <dbReference type="NCBI Taxonomy" id="97028"/>
    <lineage>
        <taxon>Eukaryota</taxon>
        <taxon>Viridiplantae</taxon>
        <taxon>Streptophyta</taxon>
        <taxon>Embryophyta</taxon>
        <taxon>Tracheophyta</taxon>
        <taxon>Spermatophyta</taxon>
        <taxon>Magnoliopsida</taxon>
        <taxon>eudicotyledons</taxon>
        <taxon>Gunneridae</taxon>
        <taxon>Pentapetalae</taxon>
        <taxon>rosids</taxon>
        <taxon>fabids</taxon>
        <taxon>Fabales</taxon>
        <taxon>Fabaceae</taxon>
        <taxon>Papilionoideae</taxon>
        <taxon>50 kb inversion clade</taxon>
        <taxon>NPAAA clade</taxon>
        <taxon>Hologalegina</taxon>
        <taxon>IRL clade</taxon>
        <taxon>Trifolieae</taxon>
        <taxon>Trifolium</taxon>
    </lineage>
</organism>
<keyword evidence="3" id="KW-1185">Reference proteome</keyword>
<dbReference type="AlphaFoldDB" id="A0A392VCN4"/>
<feature type="compositionally biased region" description="Basic and acidic residues" evidence="1">
    <location>
        <begin position="1"/>
        <end position="16"/>
    </location>
</feature>
<accession>A0A392VCN4</accession>
<evidence type="ECO:0000256" key="1">
    <source>
        <dbReference type="SAM" id="MobiDB-lite"/>
    </source>
</evidence>
<feature type="non-terminal residue" evidence="2">
    <location>
        <position position="54"/>
    </location>
</feature>
<feature type="region of interest" description="Disordered" evidence="1">
    <location>
        <begin position="1"/>
        <end position="32"/>
    </location>
</feature>
<dbReference type="Proteomes" id="UP000265520">
    <property type="component" value="Unassembled WGS sequence"/>
</dbReference>
<evidence type="ECO:0000313" key="2">
    <source>
        <dbReference type="EMBL" id="MCI86086.1"/>
    </source>
</evidence>
<protein>
    <submittedName>
        <fullName evidence="2">Uncharacterized protein</fullName>
    </submittedName>
</protein>
<evidence type="ECO:0000313" key="3">
    <source>
        <dbReference type="Proteomes" id="UP000265520"/>
    </source>
</evidence>
<dbReference type="EMBL" id="LXQA011131592">
    <property type="protein sequence ID" value="MCI86086.1"/>
    <property type="molecule type" value="Genomic_DNA"/>
</dbReference>